<keyword evidence="2" id="KW-1185">Reference proteome</keyword>
<dbReference type="EMBL" id="OMOQ01000003">
    <property type="protein sequence ID" value="SPH24149.1"/>
    <property type="molecule type" value="Genomic_DNA"/>
</dbReference>
<gene>
    <name evidence="1" type="ORF">DEA8626_03198</name>
</gene>
<evidence type="ECO:0000313" key="2">
    <source>
        <dbReference type="Proteomes" id="UP000244924"/>
    </source>
</evidence>
<evidence type="ECO:0000313" key="1">
    <source>
        <dbReference type="EMBL" id="SPH24149.1"/>
    </source>
</evidence>
<dbReference type="Proteomes" id="UP000244924">
    <property type="component" value="Unassembled WGS sequence"/>
</dbReference>
<accession>A0A2R8BL92</accession>
<name>A0A2R8BL92_9RHOB</name>
<dbReference type="AlphaFoldDB" id="A0A2R8BL92"/>
<dbReference type="RefSeq" id="WP_181366482.1">
    <property type="nucleotide sequence ID" value="NZ_OMOQ01000003.1"/>
</dbReference>
<protein>
    <submittedName>
        <fullName evidence="1">Uncharacterized protein</fullName>
    </submittedName>
</protein>
<reference evidence="1 2" key="1">
    <citation type="submission" date="2018-03" db="EMBL/GenBank/DDBJ databases">
        <authorList>
            <person name="Keele B.F."/>
        </authorList>
    </citation>
    <scope>NUCLEOTIDE SEQUENCE [LARGE SCALE GENOMIC DNA]</scope>
    <source>
        <strain evidence="1 2">CECT 8626</strain>
    </source>
</reference>
<proteinExistence type="predicted"/>
<organism evidence="1 2">
    <name type="scientific">Albidovulum aquaemixtae</name>
    <dbReference type="NCBI Taxonomy" id="1542388"/>
    <lineage>
        <taxon>Bacteria</taxon>
        <taxon>Pseudomonadati</taxon>
        <taxon>Pseudomonadota</taxon>
        <taxon>Alphaproteobacteria</taxon>
        <taxon>Rhodobacterales</taxon>
        <taxon>Paracoccaceae</taxon>
        <taxon>Albidovulum</taxon>
    </lineage>
</organism>
<sequence>MKEIYLIQLEARYNEAIRKSRANEHNPDIGRLRQATSRSIFAMLFATLKDASSALWRRIA</sequence>